<feature type="transmembrane region" description="Helical" evidence="2">
    <location>
        <begin position="12"/>
        <end position="32"/>
    </location>
</feature>
<feature type="compositionally biased region" description="Basic and acidic residues" evidence="1">
    <location>
        <begin position="719"/>
        <end position="739"/>
    </location>
</feature>
<feature type="region of interest" description="Disordered" evidence="1">
    <location>
        <begin position="95"/>
        <end position="127"/>
    </location>
</feature>
<protein>
    <submittedName>
        <fullName evidence="3">Uncharacterized protein</fullName>
    </submittedName>
</protein>
<feature type="compositionally biased region" description="Low complexity" evidence="1">
    <location>
        <begin position="209"/>
        <end position="223"/>
    </location>
</feature>
<evidence type="ECO:0000313" key="4">
    <source>
        <dbReference type="Proteomes" id="UP001174934"/>
    </source>
</evidence>
<dbReference type="AlphaFoldDB" id="A0AA39X1B1"/>
<dbReference type="EMBL" id="JAULSR010000003">
    <property type="protein sequence ID" value="KAK0625152.1"/>
    <property type="molecule type" value="Genomic_DNA"/>
</dbReference>
<keyword evidence="2" id="KW-0472">Membrane</keyword>
<proteinExistence type="predicted"/>
<keyword evidence="4" id="KW-1185">Reference proteome</keyword>
<feature type="region of interest" description="Disordered" evidence="1">
    <location>
        <begin position="697"/>
        <end position="739"/>
    </location>
</feature>
<evidence type="ECO:0000256" key="1">
    <source>
        <dbReference type="SAM" id="MobiDB-lite"/>
    </source>
</evidence>
<evidence type="ECO:0000256" key="2">
    <source>
        <dbReference type="SAM" id="Phobius"/>
    </source>
</evidence>
<feature type="region of interest" description="Disordered" evidence="1">
    <location>
        <begin position="261"/>
        <end position="282"/>
    </location>
</feature>
<gene>
    <name evidence="3" type="ORF">B0T17DRAFT_532085</name>
</gene>
<accession>A0AA39X1B1</accession>
<name>A0AA39X1B1_9PEZI</name>
<feature type="region of interest" description="Disordered" evidence="1">
    <location>
        <begin position="209"/>
        <end position="237"/>
    </location>
</feature>
<feature type="compositionally biased region" description="Polar residues" evidence="1">
    <location>
        <begin position="697"/>
        <end position="707"/>
    </location>
</feature>
<evidence type="ECO:0000313" key="3">
    <source>
        <dbReference type="EMBL" id="KAK0625152.1"/>
    </source>
</evidence>
<comment type="caution">
    <text evidence="3">The sequence shown here is derived from an EMBL/GenBank/DDBJ whole genome shotgun (WGS) entry which is preliminary data.</text>
</comment>
<sequence>MSDEGWDPATISAVAALVIAVVAIFIAMAQALQQYFITGQLIRLCDSVVFGPMPGKGHRIWQASQFRFRVVYSIPQISLQTDLWPDGGGTITKSYNTGRHSLPRLADPNNQPGSDSELDSDSYKSSASSESSLSRWRTTRRRRGFVVKKPETWKSRFTSRLRRFPWITSSGPDIEKTESSVDDPTSFVEKRSRFLPSFLPLWRRRQQHSSRSSTSISESSSSRSDVDSEINRARATSKMAQRREDLWRRISARMRQREPEDAVTEEVYRPPQRRKPVASRPSLPGVGEASWVSFCRAIEFPCGSSVRIDLVKYDADRCPGDLVCAPMQVSMREVVLMALMAGMDLTSASFAEKSVSMQGAVGTLTSSNHPVLGPILHFTPRNLKASVPMALGAGGLGVRGTVDQRWMARTWNVCSVAKQYYNSTKRRTTRRLDDRWIRDNKGVKGYEIHRPDEFRKGAAGKKGSNGATKGKGKGKDRETVEPPTVVVRQGNAVQVPRSQDGHWTIDLPVEELSRHMLDEMAARKAARHAARLASEAETNAAFIHHPLPPPPPPPMMFPRPARQATVEAVPDEGEQDSQSPAAASGVDMGHLPPPLPRTTGRRTTVEDTSDVEIIVVKSSDDQSTHEPPSGPSVERVKTAKDLQAARTERLLKIQQDRELVEESVKRQAMSSPYEEAATAVDATRNTRSLPLLLTNYAHNQPSASTEDAQPKPTTEEEEAASRERMREQQRLQRDEERVERNRARHQAVGLLGVNMFWLSQVDIFAGRWATPWHDPELIPIDTALDGAVTVVLEALLGFLDVGTSLLYTGSRFLTSFSFEKTAEWMFRGAGGRHHSTYPAYAQNGRGGLIAEGRYTGVRIPAIKGCVIPALELLHSYEWQVDSMRHDREMVEEKNVELIRLDAWLSYVGRTEEISGGPHRLLRQTPALVQLLMEEFELDFQNIDLSAEEGGLQDIQGLAANVMDFLTDEELTDAEQLYVLVALLRTVKVAQCVRAGSDTTDLRKILERDVQVYLV</sequence>
<dbReference type="Proteomes" id="UP001174934">
    <property type="component" value="Unassembled WGS sequence"/>
</dbReference>
<feature type="region of interest" description="Disordered" evidence="1">
    <location>
        <begin position="564"/>
        <end position="637"/>
    </location>
</feature>
<organism evidence="3 4">
    <name type="scientific">Bombardia bombarda</name>
    <dbReference type="NCBI Taxonomy" id="252184"/>
    <lineage>
        <taxon>Eukaryota</taxon>
        <taxon>Fungi</taxon>
        <taxon>Dikarya</taxon>
        <taxon>Ascomycota</taxon>
        <taxon>Pezizomycotina</taxon>
        <taxon>Sordariomycetes</taxon>
        <taxon>Sordariomycetidae</taxon>
        <taxon>Sordariales</taxon>
        <taxon>Lasiosphaeriaceae</taxon>
        <taxon>Bombardia</taxon>
    </lineage>
</organism>
<keyword evidence="2" id="KW-0812">Transmembrane</keyword>
<feature type="region of interest" description="Disordered" evidence="1">
    <location>
        <begin position="448"/>
        <end position="481"/>
    </location>
</feature>
<reference evidence="3" key="1">
    <citation type="submission" date="2023-06" db="EMBL/GenBank/DDBJ databases">
        <title>Genome-scale phylogeny and comparative genomics of the fungal order Sordariales.</title>
        <authorList>
            <consortium name="Lawrence Berkeley National Laboratory"/>
            <person name="Hensen N."/>
            <person name="Bonometti L."/>
            <person name="Westerberg I."/>
            <person name="Brannstrom I.O."/>
            <person name="Guillou S."/>
            <person name="Cros-Aarteil S."/>
            <person name="Calhoun S."/>
            <person name="Haridas S."/>
            <person name="Kuo A."/>
            <person name="Mondo S."/>
            <person name="Pangilinan J."/>
            <person name="Riley R."/>
            <person name="LaButti K."/>
            <person name="Andreopoulos B."/>
            <person name="Lipzen A."/>
            <person name="Chen C."/>
            <person name="Yanf M."/>
            <person name="Daum C."/>
            <person name="Ng V."/>
            <person name="Clum A."/>
            <person name="Steindorff A."/>
            <person name="Ohm R."/>
            <person name="Martin F."/>
            <person name="Silar P."/>
            <person name="Natvig D."/>
            <person name="Lalanne C."/>
            <person name="Gautier V."/>
            <person name="Ament-velasquez S.L."/>
            <person name="Kruys A."/>
            <person name="Hutchinson M.I."/>
            <person name="Powell A.J."/>
            <person name="Barry K."/>
            <person name="Miller A.N."/>
            <person name="Grigoriev I.V."/>
            <person name="Debuchy R."/>
            <person name="Gladieux P."/>
            <person name="Thoren M.H."/>
            <person name="Johannesson H."/>
        </authorList>
    </citation>
    <scope>NUCLEOTIDE SEQUENCE</scope>
    <source>
        <strain evidence="3">SMH3391-2</strain>
    </source>
</reference>
<keyword evidence="2" id="KW-1133">Transmembrane helix</keyword>